<proteinExistence type="predicted"/>
<dbReference type="EMBL" id="LCBX01000029">
    <property type="protein sequence ID" value="KKS20330.1"/>
    <property type="molecule type" value="Genomic_DNA"/>
</dbReference>
<dbReference type="Proteomes" id="UP000034507">
    <property type="component" value="Unassembled WGS sequence"/>
</dbReference>
<protein>
    <submittedName>
        <fullName evidence="1">Uncharacterized protein</fullName>
    </submittedName>
</protein>
<name>A0A0G0X5T9_UNCKA</name>
<organism evidence="1 2">
    <name type="scientific">candidate division WWE3 bacterium GW2011_GWC1_41_7</name>
    <dbReference type="NCBI Taxonomy" id="1619119"/>
    <lineage>
        <taxon>Bacteria</taxon>
        <taxon>Katanobacteria</taxon>
    </lineage>
</organism>
<evidence type="ECO:0000313" key="2">
    <source>
        <dbReference type="Proteomes" id="UP000034507"/>
    </source>
</evidence>
<dbReference type="AlphaFoldDB" id="A0A0G0X5T9"/>
<sequence>MHPRYDYYDAETVFLCRLFSDEWYIAAKSNGWLLPKYRSIVGEKLSELIENGSITPLELEFIELRCHFRERIYSHKEIAHMKEFFGRKAVSITTARLHEVKLFRKLRKAIKAKDFLKPVII</sequence>
<comment type="caution">
    <text evidence="1">The sequence shown here is derived from an EMBL/GenBank/DDBJ whole genome shotgun (WGS) entry which is preliminary data.</text>
</comment>
<evidence type="ECO:0000313" key="1">
    <source>
        <dbReference type="EMBL" id="KKS20330.1"/>
    </source>
</evidence>
<accession>A0A0G0X5T9</accession>
<reference evidence="1 2" key="1">
    <citation type="journal article" date="2015" name="Nature">
        <title>rRNA introns, odd ribosomes, and small enigmatic genomes across a large radiation of phyla.</title>
        <authorList>
            <person name="Brown C.T."/>
            <person name="Hug L.A."/>
            <person name="Thomas B.C."/>
            <person name="Sharon I."/>
            <person name="Castelle C.J."/>
            <person name="Singh A."/>
            <person name="Wilkins M.J."/>
            <person name="Williams K.H."/>
            <person name="Banfield J.F."/>
        </authorList>
    </citation>
    <scope>NUCLEOTIDE SEQUENCE [LARGE SCALE GENOMIC DNA]</scope>
</reference>
<gene>
    <name evidence="1" type="ORF">UU77_C0029G0011</name>
</gene>